<keyword evidence="2" id="KW-0677">Repeat</keyword>
<evidence type="ECO:0000256" key="2">
    <source>
        <dbReference type="ARBA" id="ARBA00022737"/>
    </source>
</evidence>
<dbReference type="Pfam" id="PF24681">
    <property type="entry name" value="Kelch_KLHDC2_KLHL20_DRC7"/>
    <property type="match status" value="1"/>
</dbReference>
<dbReference type="AlphaFoldDB" id="A0A2T7NGU2"/>
<dbReference type="EMBL" id="PZQS01000012">
    <property type="protein sequence ID" value="PVD20390.1"/>
    <property type="molecule type" value="Genomic_DNA"/>
</dbReference>
<feature type="domain" description="BTB" evidence="3">
    <location>
        <begin position="41"/>
        <end position="113"/>
    </location>
</feature>
<dbReference type="Proteomes" id="UP000245119">
    <property type="component" value="Linkage Group LG12"/>
</dbReference>
<dbReference type="InterPro" id="IPR017096">
    <property type="entry name" value="BTB-kelch_protein"/>
</dbReference>
<dbReference type="PIRSF" id="PIRSF037037">
    <property type="entry name" value="Kelch-like_protein_gigaxonin"/>
    <property type="match status" value="1"/>
</dbReference>
<name>A0A2T7NGU2_POMCA</name>
<dbReference type="PROSITE" id="PS50097">
    <property type="entry name" value="BTB"/>
    <property type="match status" value="1"/>
</dbReference>
<dbReference type="InterPro" id="IPR011705">
    <property type="entry name" value="BACK"/>
</dbReference>
<dbReference type="Pfam" id="PF00651">
    <property type="entry name" value="BTB"/>
    <property type="match status" value="1"/>
</dbReference>
<dbReference type="Gene3D" id="3.30.710.10">
    <property type="entry name" value="Potassium Channel Kv1.1, Chain A"/>
    <property type="match status" value="1"/>
</dbReference>
<dbReference type="SUPFAM" id="SSF117281">
    <property type="entry name" value="Kelch motif"/>
    <property type="match status" value="1"/>
</dbReference>
<dbReference type="InterPro" id="IPR000210">
    <property type="entry name" value="BTB/POZ_dom"/>
</dbReference>
<reference evidence="4 5" key="1">
    <citation type="submission" date="2018-04" db="EMBL/GenBank/DDBJ databases">
        <title>The genome of golden apple snail Pomacea canaliculata provides insight into stress tolerance and invasive adaptation.</title>
        <authorList>
            <person name="Liu C."/>
            <person name="Liu B."/>
            <person name="Ren Y."/>
            <person name="Zhang Y."/>
            <person name="Wang H."/>
            <person name="Li S."/>
            <person name="Jiang F."/>
            <person name="Yin L."/>
            <person name="Zhang G."/>
            <person name="Qian W."/>
            <person name="Fan W."/>
        </authorList>
    </citation>
    <scope>NUCLEOTIDE SEQUENCE [LARGE SCALE GENOMIC DNA]</scope>
    <source>
        <strain evidence="4">SZHN2017</strain>
        <tissue evidence="4">Muscle</tissue>
    </source>
</reference>
<organism evidence="4 5">
    <name type="scientific">Pomacea canaliculata</name>
    <name type="common">Golden apple snail</name>
    <dbReference type="NCBI Taxonomy" id="400727"/>
    <lineage>
        <taxon>Eukaryota</taxon>
        <taxon>Metazoa</taxon>
        <taxon>Spiralia</taxon>
        <taxon>Lophotrochozoa</taxon>
        <taxon>Mollusca</taxon>
        <taxon>Gastropoda</taxon>
        <taxon>Caenogastropoda</taxon>
        <taxon>Architaenioglossa</taxon>
        <taxon>Ampullarioidea</taxon>
        <taxon>Ampullariidae</taxon>
        <taxon>Pomacea</taxon>
    </lineage>
</organism>
<protein>
    <recommendedName>
        <fullName evidence="3">BTB domain-containing protein</fullName>
    </recommendedName>
</protein>
<dbReference type="InterPro" id="IPR011333">
    <property type="entry name" value="SKP1/BTB/POZ_sf"/>
</dbReference>
<evidence type="ECO:0000313" key="4">
    <source>
        <dbReference type="EMBL" id="PVD20390.1"/>
    </source>
</evidence>
<dbReference type="SMART" id="SM00225">
    <property type="entry name" value="BTB"/>
    <property type="match status" value="1"/>
</dbReference>
<dbReference type="Gene3D" id="2.120.10.80">
    <property type="entry name" value="Kelch-type beta propeller"/>
    <property type="match status" value="1"/>
</dbReference>
<gene>
    <name evidence="4" type="ORF">C0Q70_18544</name>
</gene>
<dbReference type="SUPFAM" id="SSF54695">
    <property type="entry name" value="POZ domain"/>
    <property type="match status" value="1"/>
</dbReference>
<dbReference type="SMART" id="SM00875">
    <property type="entry name" value="BACK"/>
    <property type="match status" value="1"/>
</dbReference>
<dbReference type="OrthoDB" id="45365at2759"/>
<dbReference type="InterPro" id="IPR015915">
    <property type="entry name" value="Kelch-typ_b-propeller"/>
</dbReference>
<dbReference type="PANTHER" id="PTHR45632:SF3">
    <property type="entry name" value="KELCH-LIKE PROTEIN 32"/>
    <property type="match status" value="1"/>
</dbReference>
<dbReference type="STRING" id="400727.A0A2T7NGU2"/>
<evidence type="ECO:0000313" key="5">
    <source>
        <dbReference type="Proteomes" id="UP000245119"/>
    </source>
</evidence>
<keyword evidence="1" id="KW-0880">Kelch repeat</keyword>
<comment type="caution">
    <text evidence="4">The sequence shown here is derived from an EMBL/GenBank/DDBJ whole genome shotgun (WGS) entry which is preliminary data.</text>
</comment>
<dbReference type="InterPro" id="IPR006652">
    <property type="entry name" value="Kelch_1"/>
</dbReference>
<proteinExistence type="predicted"/>
<dbReference type="PANTHER" id="PTHR45632">
    <property type="entry name" value="LD33804P"/>
    <property type="match status" value="1"/>
</dbReference>
<evidence type="ECO:0000259" key="3">
    <source>
        <dbReference type="PROSITE" id="PS50097"/>
    </source>
</evidence>
<dbReference type="Pfam" id="PF07707">
    <property type="entry name" value="BACK"/>
    <property type="match status" value="1"/>
</dbReference>
<evidence type="ECO:0000256" key="1">
    <source>
        <dbReference type="ARBA" id="ARBA00022441"/>
    </source>
</evidence>
<dbReference type="Gene3D" id="1.25.40.420">
    <property type="match status" value="1"/>
</dbReference>
<keyword evidence="5" id="KW-1185">Reference proteome</keyword>
<accession>A0A2T7NGU2</accession>
<dbReference type="SMART" id="SM00612">
    <property type="entry name" value="Kelch"/>
    <property type="match status" value="4"/>
</dbReference>
<sequence length="620" mass="70134">MASVGDFDSKRDLNSLRFSYQHHARKLLSNLNETRKIPDLCDAYITIDGTCIPVQKSVLSAASQYLRALFSYNKNQQQHDGKMCINLDSLNVGAKTFERILDYIYTAQVLLEPENIQDLLQAADLLLLTDLKDTCCEFLQGCISPHNCIGIREFTARLSCPWIHLRVTQYLDEHFREATYSEEFLRLPADEVHALLIRDTIQVRVEEDVMDSIIRWYRWDMVSRKAQMSWLLNKCIRVGFLSDQAISRLRQDDANPDALEEVAQVLDALRQDPRQDRRRGLQQVLVVCGGEGQAVESQEEIEAKATTRCVRINKSQSSPNCVWIDLAPMLTPRTGHCVVEVGGFLYAVGGRDQHCRILNTGEKYNPNTNTWTAIAPMEHGRVGFGLVAIDDSIYALGGSNDMTDPLTSMEVYNVFTNKWRPLPDMVLKRVWSAFAAADKKIYVIAGGIVGKFYEAVECFDTRTESWLSVSPLRERRCDARAVAVENDIYVFGGFRHIECPGAVQSGHSLKFCGTEVYMSKNDYWVSVQNRHGAPGLCIMNERSHICGAVYDGEDVLVVGELDVGNSVHCVRAFNRHTNTWQCLVQNLPTHQQRYQCCLLSIPLAVLAELYPRREDAASTK</sequence>